<dbReference type="Gene3D" id="1.20.1280.50">
    <property type="match status" value="1"/>
</dbReference>
<evidence type="ECO:0000259" key="1">
    <source>
        <dbReference type="PROSITE" id="PS50181"/>
    </source>
</evidence>
<name>A0AAQ3SXD4_PASNO</name>
<dbReference type="InterPro" id="IPR001810">
    <property type="entry name" value="F-box_dom"/>
</dbReference>
<proteinExistence type="predicted"/>
<evidence type="ECO:0000313" key="2">
    <source>
        <dbReference type="EMBL" id="WVZ62209.1"/>
    </source>
</evidence>
<protein>
    <recommendedName>
        <fullName evidence="1">F-box domain-containing protein</fullName>
    </recommendedName>
</protein>
<feature type="domain" description="F-box" evidence="1">
    <location>
        <begin position="9"/>
        <end position="55"/>
    </location>
</feature>
<dbReference type="InterPro" id="IPR036047">
    <property type="entry name" value="F-box-like_dom_sf"/>
</dbReference>
<keyword evidence="3" id="KW-1185">Reference proteome</keyword>
<dbReference type="Pfam" id="PF00646">
    <property type="entry name" value="F-box"/>
    <property type="match status" value="1"/>
</dbReference>
<dbReference type="CDD" id="cd22157">
    <property type="entry name" value="F-box_AtFBW1-like"/>
    <property type="match status" value="1"/>
</dbReference>
<dbReference type="AlphaFoldDB" id="A0AAQ3SXD4"/>
<evidence type="ECO:0000313" key="3">
    <source>
        <dbReference type="Proteomes" id="UP001341281"/>
    </source>
</evidence>
<dbReference type="PANTHER" id="PTHR35546:SF105">
    <property type="entry name" value="OS05G0139200 PROTEIN"/>
    <property type="match status" value="1"/>
</dbReference>
<dbReference type="PROSITE" id="PS50181">
    <property type="entry name" value="FBOX"/>
    <property type="match status" value="1"/>
</dbReference>
<sequence>MDCPETERGRAAAALPDELLVEILSRVPVKSLCLSKCVSKAWRDLIADPLHRKKLPQTLEGFFFCSYRSAAGTGLAAYACTGAATAAVSLTWWLVGRPSPPVNPSFSFLAPLVESPPSIEILHSCNGLLLLRRGRIPPWDYVVCNPATEEWVAVPSSRSSSDDPPEVEDDENFSDTFLIFDPVVSSHFKLLQYLLKLRLRTYSSETGVWTGRSGERRRLEEGGGNGQRVSFDGVAPLGSAYVNGMLHFIAFLVEEGSSAGQGHRVTFSIGLHVGQSQGRLCCMGNDMEDNSAKINIWVLEDYDKEEWVMKHTVSYSHLFGISRWQLGFDYNVVAIHPDRNLVFIVVRRRRLISYNMESNEVQALCTFGHGYREMTPYVPYFSESPVLSSS</sequence>
<organism evidence="2 3">
    <name type="scientific">Paspalum notatum var. saurae</name>
    <dbReference type="NCBI Taxonomy" id="547442"/>
    <lineage>
        <taxon>Eukaryota</taxon>
        <taxon>Viridiplantae</taxon>
        <taxon>Streptophyta</taxon>
        <taxon>Embryophyta</taxon>
        <taxon>Tracheophyta</taxon>
        <taxon>Spermatophyta</taxon>
        <taxon>Magnoliopsida</taxon>
        <taxon>Liliopsida</taxon>
        <taxon>Poales</taxon>
        <taxon>Poaceae</taxon>
        <taxon>PACMAD clade</taxon>
        <taxon>Panicoideae</taxon>
        <taxon>Andropogonodae</taxon>
        <taxon>Paspaleae</taxon>
        <taxon>Paspalinae</taxon>
        <taxon>Paspalum</taxon>
    </lineage>
</organism>
<dbReference type="PANTHER" id="PTHR35546">
    <property type="entry name" value="F-BOX PROTEIN INTERACTION DOMAIN PROTEIN-RELATED"/>
    <property type="match status" value="1"/>
</dbReference>
<dbReference type="SMART" id="SM00256">
    <property type="entry name" value="FBOX"/>
    <property type="match status" value="1"/>
</dbReference>
<dbReference type="EMBL" id="CP144747">
    <property type="protein sequence ID" value="WVZ62209.1"/>
    <property type="molecule type" value="Genomic_DNA"/>
</dbReference>
<dbReference type="InterPro" id="IPR055290">
    <property type="entry name" value="At3g26010-like"/>
</dbReference>
<accession>A0AAQ3SXD4</accession>
<reference evidence="2 3" key="1">
    <citation type="submission" date="2024-02" db="EMBL/GenBank/DDBJ databases">
        <title>High-quality chromosome-scale genome assembly of Pensacola bahiagrass (Paspalum notatum Flugge var. saurae).</title>
        <authorList>
            <person name="Vega J.M."/>
            <person name="Podio M."/>
            <person name="Orjuela J."/>
            <person name="Siena L.A."/>
            <person name="Pessino S.C."/>
            <person name="Combes M.C."/>
            <person name="Mariac C."/>
            <person name="Albertini E."/>
            <person name="Pupilli F."/>
            <person name="Ortiz J.P.A."/>
            <person name="Leblanc O."/>
        </authorList>
    </citation>
    <scope>NUCLEOTIDE SEQUENCE [LARGE SCALE GENOMIC DNA]</scope>
    <source>
        <strain evidence="2">R1</strain>
        <tissue evidence="2">Leaf</tissue>
    </source>
</reference>
<dbReference type="SUPFAM" id="SSF81383">
    <property type="entry name" value="F-box domain"/>
    <property type="match status" value="1"/>
</dbReference>
<dbReference type="Proteomes" id="UP001341281">
    <property type="component" value="Chromosome 03"/>
</dbReference>
<gene>
    <name evidence="2" type="ORF">U9M48_011979</name>
</gene>